<comment type="caution">
    <text evidence="5">The sequence shown here is derived from an EMBL/GenBank/DDBJ whole genome shotgun (WGS) entry which is preliminary data.</text>
</comment>
<organism evidence="5 6">
    <name type="scientific">Halomarina rubra</name>
    <dbReference type="NCBI Taxonomy" id="2071873"/>
    <lineage>
        <taxon>Archaea</taxon>
        <taxon>Methanobacteriati</taxon>
        <taxon>Methanobacteriota</taxon>
        <taxon>Stenosarchaea group</taxon>
        <taxon>Halobacteria</taxon>
        <taxon>Halobacteriales</taxon>
        <taxon>Natronomonadaceae</taxon>
        <taxon>Halomarina</taxon>
    </lineage>
</organism>
<feature type="domain" description="HTH bat-type" evidence="3">
    <location>
        <begin position="153"/>
        <end position="204"/>
    </location>
</feature>
<dbReference type="InterPro" id="IPR007050">
    <property type="entry name" value="HTH_bacterioopsin"/>
</dbReference>
<dbReference type="Pfam" id="PF04967">
    <property type="entry name" value="HTH_10"/>
    <property type="match status" value="1"/>
</dbReference>
<dbReference type="InterPro" id="IPR031803">
    <property type="entry name" value="BAT_GAF/HTH-assoc"/>
</dbReference>
<feature type="domain" description="Bacterioopsin transcriptional activator GAF and HTH associated" evidence="4">
    <location>
        <begin position="5"/>
        <end position="136"/>
    </location>
</feature>
<keyword evidence="6" id="KW-1185">Reference proteome</keyword>
<evidence type="ECO:0000313" key="6">
    <source>
        <dbReference type="Proteomes" id="UP001597187"/>
    </source>
</evidence>
<dbReference type="PANTHER" id="PTHR34236">
    <property type="entry name" value="DIMETHYL SULFOXIDE REDUCTASE TRANSCRIPTIONAL ACTIVATOR"/>
    <property type="match status" value="1"/>
</dbReference>
<dbReference type="AlphaFoldDB" id="A0ABD6B0B6"/>
<evidence type="ECO:0000259" key="4">
    <source>
        <dbReference type="Pfam" id="PF15915"/>
    </source>
</evidence>
<keyword evidence="2" id="KW-0804">Transcription</keyword>
<dbReference type="SUPFAM" id="SSF88659">
    <property type="entry name" value="Sigma3 and sigma4 domains of RNA polymerase sigma factors"/>
    <property type="match status" value="1"/>
</dbReference>
<accession>A0ABD6B0B6</accession>
<dbReference type="InterPro" id="IPR013324">
    <property type="entry name" value="RNA_pol_sigma_r3/r4-like"/>
</dbReference>
<dbReference type="Pfam" id="PF15915">
    <property type="entry name" value="BAT"/>
    <property type="match status" value="1"/>
</dbReference>
<dbReference type="EMBL" id="JBHUDC010000008">
    <property type="protein sequence ID" value="MFD1515501.1"/>
    <property type="molecule type" value="Genomic_DNA"/>
</dbReference>
<dbReference type="Proteomes" id="UP001597187">
    <property type="component" value="Unassembled WGS sequence"/>
</dbReference>
<name>A0ABD6B0B6_9EURY</name>
<keyword evidence="1" id="KW-0805">Transcription regulation</keyword>
<gene>
    <name evidence="5" type="ORF">ACFSBT_19665</name>
</gene>
<evidence type="ECO:0000256" key="1">
    <source>
        <dbReference type="ARBA" id="ARBA00023015"/>
    </source>
</evidence>
<proteinExistence type="predicted"/>
<sequence>MATVVDLTLPNGAFPLGELLADEDARIELERVVPVGETLLPFVWVSNGSVEHIERVLDEQSAVDVFDHLTTVDERHLYQLSWGGDFEGFAGALVDSAGVIVSGVGVHGRWEFRIRFPDHDHLKRFSDRCRDEGIRFDVKGVYNPHVPALKDRLTTKQWETVSVAYRKGYFEVPRRATLSDLADHFGVTEQAVSQRLRRALNTLLGGIQFDGTTD</sequence>
<reference evidence="5 6" key="1">
    <citation type="journal article" date="2019" name="Int. J. Syst. Evol. Microbiol.">
        <title>The Global Catalogue of Microorganisms (GCM) 10K type strain sequencing project: providing services to taxonomists for standard genome sequencing and annotation.</title>
        <authorList>
            <consortium name="The Broad Institute Genomics Platform"/>
            <consortium name="The Broad Institute Genome Sequencing Center for Infectious Disease"/>
            <person name="Wu L."/>
            <person name="Ma J."/>
        </authorList>
    </citation>
    <scope>NUCLEOTIDE SEQUENCE [LARGE SCALE GENOMIC DNA]</scope>
    <source>
        <strain evidence="5 6">CGMCC 1.12563</strain>
    </source>
</reference>
<evidence type="ECO:0000313" key="5">
    <source>
        <dbReference type="EMBL" id="MFD1515501.1"/>
    </source>
</evidence>
<evidence type="ECO:0000256" key="2">
    <source>
        <dbReference type="ARBA" id="ARBA00023163"/>
    </source>
</evidence>
<dbReference type="PANTHER" id="PTHR34236:SF1">
    <property type="entry name" value="DIMETHYL SULFOXIDE REDUCTASE TRANSCRIPTIONAL ACTIVATOR"/>
    <property type="match status" value="1"/>
</dbReference>
<dbReference type="RefSeq" id="WP_250875415.1">
    <property type="nucleotide sequence ID" value="NZ_JALXFV010000008.1"/>
</dbReference>
<evidence type="ECO:0000259" key="3">
    <source>
        <dbReference type="Pfam" id="PF04967"/>
    </source>
</evidence>
<protein>
    <submittedName>
        <fullName evidence="5">Helix-turn-helix domain-containing protein</fullName>
    </submittedName>
</protein>